<sequence length="29" mass="3366">MLQLLQLKTNSLIIVVFLIVIRLSKNKNI</sequence>
<reference evidence="2" key="1">
    <citation type="journal article" date="2021" name="Proc. Natl. Acad. Sci. U.S.A.">
        <title>A Catalog of Tens of Thousands of Viruses from Human Metagenomes Reveals Hidden Associations with Chronic Diseases.</title>
        <authorList>
            <person name="Tisza M.J."/>
            <person name="Buck C.B."/>
        </authorList>
    </citation>
    <scope>NUCLEOTIDE SEQUENCE</scope>
    <source>
        <strain evidence="2">CtsoB6</strain>
    </source>
</reference>
<keyword evidence="1" id="KW-0812">Transmembrane</keyword>
<evidence type="ECO:0000313" key="2">
    <source>
        <dbReference type="EMBL" id="DAE20749.1"/>
    </source>
</evidence>
<dbReference type="EMBL" id="BK015700">
    <property type="protein sequence ID" value="DAE20749.1"/>
    <property type="molecule type" value="Genomic_DNA"/>
</dbReference>
<keyword evidence="1" id="KW-1133">Transmembrane helix</keyword>
<proteinExistence type="predicted"/>
<keyword evidence="1" id="KW-0472">Membrane</keyword>
<protein>
    <submittedName>
        <fullName evidence="2">Uncharacterized protein</fullName>
    </submittedName>
</protein>
<organism evidence="2">
    <name type="scientific">Siphoviridae sp. ctsoB6</name>
    <dbReference type="NCBI Taxonomy" id="2826487"/>
    <lineage>
        <taxon>Viruses</taxon>
        <taxon>Duplodnaviria</taxon>
        <taxon>Heunggongvirae</taxon>
        <taxon>Uroviricota</taxon>
        <taxon>Caudoviricetes</taxon>
    </lineage>
</organism>
<accession>A0A8S5QPS0</accession>
<feature type="transmembrane region" description="Helical" evidence="1">
    <location>
        <begin position="6"/>
        <end position="24"/>
    </location>
</feature>
<name>A0A8S5QPS0_9CAUD</name>
<evidence type="ECO:0000256" key="1">
    <source>
        <dbReference type="SAM" id="Phobius"/>
    </source>
</evidence>